<dbReference type="AlphaFoldDB" id="U1RSG2"/>
<feature type="non-terminal residue" evidence="2">
    <location>
        <position position="68"/>
    </location>
</feature>
<dbReference type="Proteomes" id="UP000016536">
    <property type="component" value="Unassembled WGS sequence"/>
</dbReference>
<protein>
    <submittedName>
        <fullName evidence="2">Uncharacterized protein</fullName>
    </submittedName>
</protein>
<evidence type="ECO:0000313" key="3">
    <source>
        <dbReference type="Proteomes" id="UP000016536"/>
    </source>
</evidence>
<proteinExistence type="predicted"/>
<sequence length="68" mass="7293">MGLYLERMTPSFFSFGRKRREAALREDERKGAGASSGSDQAASRRRFAADLGALAAAPSKPEPAPEPP</sequence>
<evidence type="ECO:0000256" key="1">
    <source>
        <dbReference type="SAM" id="MobiDB-lite"/>
    </source>
</evidence>
<feature type="compositionally biased region" description="Low complexity" evidence="1">
    <location>
        <begin position="32"/>
        <end position="41"/>
    </location>
</feature>
<accession>U1RSG2</accession>
<keyword evidence="3" id="KW-1185">Reference proteome</keyword>
<reference evidence="2 3" key="1">
    <citation type="submission" date="2013-08" db="EMBL/GenBank/DDBJ databases">
        <authorList>
            <person name="Weinstock G."/>
            <person name="Sodergren E."/>
            <person name="Wylie T."/>
            <person name="Fulton L."/>
            <person name="Fulton R."/>
            <person name="Fronick C."/>
            <person name="O'Laughlin M."/>
            <person name="Godfrey J."/>
            <person name="Miner T."/>
            <person name="Herter B."/>
            <person name="Appelbaum E."/>
            <person name="Cordes M."/>
            <person name="Lek S."/>
            <person name="Wollam A."/>
            <person name="Pepin K.H."/>
            <person name="Palsikar V.B."/>
            <person name="Mitreva M."/>
            <person name="Wilson R.K."/>
        </authorList>
    </citation>
    <scope>NUCLEOTIDE SEQUENCE [LARGE SCALE GENOMIC DNA]</scope>
    <source>
        <strain evidence="2 3">F0542</strain>
    </source>
</reference>
<dbReference type="HOGENOM" id="CLU_2763559_0_0_11"/>
<feature type="compositionally biased region" description="Low complexity" evidence="1">
    <location>
        <begin position="49"/>
        <end position="59"/>
    </location>
</feature>
<evidence type="ECO:0000313" key="2">
    <source>
        <dbReference type="EMBL" id="ERH22598.1"/>
    </source>
</evidence>
<name>U1RSG2_9ACTO</name>
<organism evidence="2 3">
    <name type="scientific">Actinomyces johnsonii F0542</name>
    <dbReference type="NCBI Taxonomy" id="1321818"/>
    <lineage>
        <taxon>Bacteria</taxon>
        <taxon>Bacillati</taxon>
        <taxon>Actinomycetota</taxon>
        <taxon>Actinomycetes</taxon>
        <taxon>Actinomycetales</taxon>
        <taxon>Actinomycetaceae</taxon>
        <taxon>Actinomyces</taxon>
    </lineage>
</organism>
<comment type="caution">
    <text evidence="2">The sequence shown here is derived from an EMBL/GenBank/DDBJ whole genome shotgun (WGS) entry which is preliminary data.</text>
</comment>
<feature type="region of interest" description="Disordered" evidence="1">
    <location>
        <begin position="23"/>
        <end position="68"/>
    </location>
</feature>
<gene>
    <name evidence="2" type="ORF">HMPREF1979_02405</name>
</gene>
<dbReference type="EMBL" id="AWSE01000156">
    <property type="protein sequence ID" value="ERH22598.1"/>
    <property type="molecule type" value="Genomic_DNA"/>
</dbReference>